<evidence type="ECO:0000256" key="2">
    <source>
        <dbReference type="ARBA" id="ARBA00021483"/>
    </source>
</evidence>
<dbReference type="EMBL" id="FOLD01000017">
    <property type="protein sequence ID" value="SFD14591.1"/>
    <property type="molecule type" value="Genomic_DNA"/>
</dbReference>
<reference evidence="6" key="1">
    <citation type="submission" date="2016-10" db="EMBL/GenBank/DDBJ databases">
        <authorList>
            <person name="Varghese N."/>
            <person name="Submissions S."/>
        </authorList>
    </citation>
    <scope>NUCLEOTIDE SEQUENCE [LARGE SCALE GENOMIC DNA]</scope>
    <source>
        <strain evidence="6">CGMCC 1.12041</strain>
    </source>
</reference>
<dbReference type="PANTHER" id="PTHR22617:SF45">
    <property type="entry name" value="CHEMOTAXIS PROTEIN CHEW"/>
    <property type="match status" value="1"/>
</dbReference>
<keyword evidence="6" id="KW-1185">Reference proteome</keyword>
<dbReference type="Proteomes" id="UP000198639">
    <property type="component" value="Unassembled WGS sequence"/>
</dbReference>
<dbReference type="CDD" id="cd00732">
    <property type="entry name" value="CheW"/>
    <property type="match status" value="1"/>
</dbReference>
<evidence type="ECO:0000256" key="3">
    <source>
        <dbReference type="ARBA" id="ARBA00022490"/>
    </source>
</evidence>
<dbReference type="SUPFAM" id="SSF50341">
    <property type="entry name" value="CheW-like"/>
    <property type="match status" value="1"/>
</dbReference>
<gene>
    <name evidence="5" type="ORF">SAMN05216204_11763</name>
</gene>
<dbReference type="RefSeq" id="WP_091875350.1">
    <property type="nucleotide sequence ID" value="NZ_FOLD01000017.1"/>
</dbReference>
<dbReference type="InterPro" id="IPR039315">
    <property type="entry name" value="CheW"/>
</dbReference>
<dbReference type="OrthoDB" id="9790406at2"/>
<evidence type="ECO:0000259" key="4">
    <source>
        <dbReference type="PROSITE" id="PS50851"/>
    </source>
</evidence>
<sequence length="155" mass="16577">MNSDSDKNEMLAFRLGSEEYGIHIMAVQELRGYEHVTRIANAPACVKGMLNLRGVIVPIIDLRIKFGLAAPVYDATTVVIVLNIGDTTVGMVVDSVTDVIDLPGEQIRPAPDMGMAVSGNCLTGIGLLGERMLILVDIERLVSLADLDLTEALAA</sequence>
<dbReference type="STRING" id="1164594.SAMN05216204_11763"/>
<evidence type="ECO:0000313" key="5">
    <source>
        <dbReference type="EMBL" id="SFD14591.1"/>
    </source>
</evidence>
<keyword evidence="3" id="KW-0963">Cytoplasm</keyword>
<protein>
    <recommendedName>
        <fullName evidence="2">Chemotaxis protein CheW</fullName>
    </recommendedName>
</protein>
<organism evidence="5 6">
    <name type="scientific">Massilia yuzhufengensis</name>
    <dbReference type="NCBI Taxonomy" id="1164594"/>
    <lineage>
        <taxon>Bacteria</taxon>
        <taxon>Pseudomonadati</taxon>
        <taxon>Pseudomonadota</taxon>
        <taxon>Betaproteobacteria</taxon>
        <taxon>Burkholderiales</taxon>
        <taxon>Oxalobacteraceae</taxon>
        <taxon>Telluria group</taxon>
        <taxon>Massilia</taxon>
    </lineage>
</organism>
<dbReference type="InterPro" id="IPR002545">
    <property type="entry name" value="CheW-lke_dom"/>
</dbReference>
<dbReference type="Gene3D" id="2.40.50.180">
    <property type="entry name" value="CheA-289, Domain 4"/>
    <property type="match status" value="1"/>
</dbReference>
<accession>A0A1I1PXF6</accession>
<dbReference type="PANTHER" id="PTHR22617">
    <property type="entry name" value="CHEMOTAXIS SENSOR HISTIDINE KINASE-RELATED"/>
    <property type="match status" value="1"/>
</dbReference>
<dbReference type="InterPro" id="IPR036061">
    <property type="entry name" value="CheW-like_dom_sf"/>
</dbReference>
<dbReference type="PROSITE" id="PS50851">
    <property type="entry name" value="CHEW"/>
    <property type="match status" value="1"/>
</dbReference>
<comment type="subcellular location">
    <subcellularLocation>
        <location evidence="1">Cytoplasm</location>
    </subcellularLocation>
</comment>
<feature type="domain" description="CheW-like" evidence="4">
    <location>
        <begin position="7"/>
        <end position="147"/>
    </location>
</feature>
<dbReference type="Pfam" id="PF01584">
    <property type="entry name" value="CheW"/>
    <property type="match status" value="1"/>
</dbReference>
<dbReference type="GO" id="GO:0007165">
    <property type="term" value="P:signal transduction"/>
    <property type="evidence" value="ECO:0007669"/>
    <property type="project" value="InterPro"/>
</dbReference>
<dbReference type="GO" id="GO:0006935">
    <property type="term" value="P:chemotaxis"/>
    <property type="evidence" value="ECO:0007669"/>
    <property type="project" value="InterPro"/>
</dbReference>
<name>A0A1I1PXF6_9BURK</name>
<dbReference type="SMART" id="SM00260">
    <property type="entry name" value="CheW"/>
    <property type="match status" value="1"/>
</dbReference>
<proteinExistence type="predicted"/>
<dbReference type="GO" id="GO:0005829">
    <property type="term" value="C:cytosol"/>
    <property type="evidence" value="ECO:0007669"/>
    <property type="project" value="TreeGrafter"/>
</dbReference>
<evidence type="ECO:0000256" key="1">
    <source>
        <dbReference type="ARBA" id="ARBA00004496"/>
    </source>
</evidence>
<evidence type="ECO:0000313" key="6">
    <source>
        <dbReference type="Proteomes" id="UP000198639"/>
    </source>
</evidence>
<dbReference type="AlphaFoldDB" id="A0A1I1PXF6"/>
<dbReference type="Gene3D" id="2.30.30.40">
    <property type="entry name" value="SH3 Domains"/>
    <property type="match status" value="1"/>
</dbReference>